<keyword evidence="5" id="KW-0456">Lyase</keyword>
<comment type="caution">
    <text evidence="5">The sequence shown here is derived from an EMBL/GenBank/DDBJ whole genome shotgun (WGS) entry which is preliminary data.</text>
</comment>
<feature type="domain" description="Pyridoxamine kinase/Phosphomethylpyrimidine kinase" evidence="4">
    <location>
        <begin position="11"/>
        <end position="251"/>
    </location>
</feature>
<feature type="region of interest" description="Disordered" evidence="3">
    <location>
        <begin position="243"/>
        <end position="262"/>
    </location>
</feature>
<keyword evidence="5" id="KW-0418">Kinase</keyword>
<dbReference type="GO" id="GO:0016829">
    <property type="term" value="F:lyase activity"/>
    <property type="evidence" value="ECO:0007669"/>
    <property type="project" value="UniProtKB-KW"/>
</dbReference>
<name>A0ABT7QR89_9BACT</name>
<dbReference type="Gene3D" id="3.40.1190.20">
    <property type="match status" value="1"/>
</dbReference>
<dbReference type="CDD" id="cd01169">
    <property type="entry name" value="HMPP_kinase"/>
    <property type="match status" value="1"/>
</dbReference>
<dbReference type="GO" id="GO:0008902">
    <property type="term" value="F:hydroxymethylpyrimidine kinase activity"/>
    <property type="evidence" value="ECO:0007669"/>
    <property type="project" value="UniProtKB-EC"/>
</dbReference>
<dbReference type="EMBL" id="JAQIBC010000002">
    <property type="protein sequence ID" value="MDM5263603.1"/>
    <property type="molecule type" value="Genomic_DNA"/>
</dbReference>
<evidence type="ECO:0000256" key="3">
    <source>
        <dbReference type="SAM" id="MobiDB-lite"/>
    </source>
</evidence>
<evidence type="ECO:0000313" key="5">
    <source>
        <dbReference type="EMBL" id="MDM5263603.1"/>
    </source>
</evidence>
<protein>
    <recommendedName>
        <fullName evidence="2">hydroxymethylpyrimidine kinase</fullName>
        <ecNumber evidence="2">2.7.1.49</ecNumber>
    </recommendedName>
</protein>
<dbReference type="Proteomes" id="UP001169066">
    <property type="component" value="Unassembled WGS sequence"/>
</dbReference>
<dbReference type="NCBIfam" id="TIGR00097">
    <property type="entry name" value="HMP-P_kinase"/>
    <property type="match status" value="1"/>
</dbReference>
<sequence>MKVVLSIAGSDSSGGAGIQADLKTFEAFNVFGTTAITALTAQNTTGVEQIVGMDAAFVKKQIEMVLNDFDVAAIKIGMLFNKEIIDAVCEMIQDLHIPIVLDPVSISKAGSPLLEDDALSAMKSLFDHVTLITPNHHEAYEFFGYIDGDTKSLEMIQSLNTPVLIKHHVVESTEGSFSVDQLYFQRQKRLFQSPLIETSNLHGTGCSFSSAITANLALGHSLEKSISIAKSFIAHGLREAPDIGNGPGPIHHKKGGEYAAIA</sequence>
<reference evidence="5" key="1">
    <citation type="submission" date="2023-01" db="EMBL/GenBank/DDBJ databases">
        <title>Sulfurovum sp. XTW-4 genome assembly.</title>
        <authorList>
            <person name="Wang J."/>
        </authorList>
    </citation>
    <scope>NUCLEOTIDE SEQUENCE</scope>
    <source>
        <strain evidence="5">XTW-4</strain>
    </source>
</reference>
<evidence type="ECO:0000313" key="6">
    <source>
        <dbReference type="Proteomes" id="UP001169066"/>
    </source>
</evidence>
<dbReference type="InterPro" id="IPR004399">
    <property type="entry name" value="HMP/HMP-P_kinase_dom"/>
</dbReference>
<proteinExistence type="predicted"/>
<dbReference type="SUPFAM" id="SSF53613">
    <property type="entry name" value="Ribokinase-like"/>
    <property type="match status" value="1"/>
</dbReference>
<dbReference type="RefSeq" id="WP_289401592.1">
    <property type="nucleotide sequence ID" value="NZ_JAQIBC010000002.1"/>
</dbReference>
<dbReference type="EC" id="2.7.1.49" evidence="2"/>
<evidence type="ECO:0000256" key="1">
    <source>
        <dbReference type="ARBA" id="ARBA00004948"/>
    </source>
</evidence>
<dbReference type="GO" id="GO:0008972">
    <property type="term" value="F:phosphomethylpyrimidine kinase activity"/>
    <property type="evidence" value="ECO:0007669"/>
    <property type="project" value="UniProtKB-EC"/>
</dbReference>
<evidence type="ECO:0000256" key="2">
    <source>
        <dbReference type="ARBA" id="ARBA00012135"/>
    </source>
</evidence>
<evidence type="ECO:0000259" key="4">
    <source>
        <dbReference type="Pfam" id="PF08543"/>
    </source>
</evidence>
<comment type="pathway">
    <text evidence="1">Cofactor biosynthesis; thiamine diphosphate biosynthesis.</text>
</comment>
<dbReference type="PANTHER" id="PTHR20858:SF17">
    <property type="entry name" value="HYDROXYMETHYLPYRIMIDINE_PHOSPHOMETHYLPYRIMIDINE KINASE THI20-RELATED"/>
    <property type="match status" value="1"/>
</dbReference>
<gene>
    <name evidence="5" type="primary">thiD</name>
    <name evidence="5" type="ORF">PF327_05270</name>
</gene>
<keyword evidence="6" id="KW-1185">Reference proteome</keyword>
<accession>A0ABT7QR89</accession>
<dbReference type="InterPro" id="IPR029056">
    <property type="entry name" value="Ribokinase-like"/>
</dbReference>
<keyword evidence="5" id="KW-0808">Transferase</keyword>
<dbReference type="PANTHER" id="PTHR20858">
    <property type="entry name" value="PHOSPHOMETHYLPYRIMIDINE KINASE"/>
    <property type="match status" value="1"/>
</dbReference>
<dbReference type="Pfam" id="PF08543">
    <property type="entry name" value="Phos_pyr_kin"/>
    <property type="match status" value="1"/>
</dbReference>
<organism evidence="5 6">
    <name type="scientific">Sulfurovum xiamenensis</name>
    <dbReference type="NCBI Taxonomy" id="3019066"/>
    <lineage>
        <taxon>Bacteria</taxon>
        <taxon>Pseudomonadati</taxon>
        <taxon>Campylobacterota</taxon>
        <taxon>Epsilonproteobacteria</taxon>
        <taxon>Campylobacterales</taxon>
        <taxon>Sulfurovaceae</taxon>
        <taxon>Sulfurovum</taxon>
    </lineage>
</organism>
<dbReference type="InterPro" id="IPR013749">
    <property type="entry name" value="PM/HMP-P_kinase-1"/>
</dbReference>